<accession>A0AA39CFN2</accession>
<evidence type="ECO:0000256" key="1">
    <source>
        <dbReference type="SAM" id="MobiDB-lite"/>
    </source>
</evidence>
<comment type="caution">
    <text evidence="2">The sequence shown here is derived from an EMBL/GenBank/DDBJ whole genome shotgun (WGS) entry which is preliminary data.</text>
</comment>
<dbReference type="Proteomes" id="UP001172673">
    <property type="component" value="Unassembled WGS sequence"/>
</dbReference>
<sequence>MAPPPNENKLAENFGFVLRVLKHCEMPKPDWKAICTEEGLSRPDKPREKFKKILKDLGFDYQDDQIIDPNDAGAVGEVKEGATAKKVTTAGAKETHGAAETPNSKKRKSPTKKDAKVASAKKTKVDKSAGVADSGESKGDANGEEA</sequence>
<proteinExistence type="predicted"/>
<name>A0AA39CFN2_9EURO</name>
<gene>
    <name evidence="2" type="ORF">H2200_009376</name>
</gene>
<dbReference type="AlphaFoldDB" id="A0AA39CFN2"/>
<evidence type="ECO:0000313" key="2">
    <source>
        <dbReference type="EMBL" id="KAJ9606415.1"/>
    </source>
</evidence>
<keyword evidence="3" id="KW-1185">Reference proteome</keyword>
<feature type="compositionally biased region" description="Basic and acidic residues" evidence="1">
    <location>
        <begin position="135"/>
        <end position="146"/>
    </location>
</feature>
<evidence type="ECO:0000313" key="3">
    <source>
        <dbReference type="Proteomes" id="UP001172673"/>
    </source>
</evidence>
<organism evidence="2 3">
    <name type="scientific">Cladophialophora chaetospira</name>
    <dbReference type="NCBI Taxonomy" id="386627"/>
    <lineage>
        <taxon>Eukaryota</taxon>
        <taxon>Fungi</taxon>
        <taxon>Dikarya</taxon>
        <taxon>Ascomycota</taxon>
        <taxon>Pezizomycotina</taxon>
        <taxon>Eurotiomycetes</taxon>
        <taxon>Chaetothyriomycetidae</taxon>
        <taxon>Chaetothyriales</taxon>
        <taxon>Herpotrichiellaceae</taxon>
        <taxon>Cladophialophora</taxon>
    </lineage>
</organism>
<dbReference type="EMBL" id="JAPDRK010000014">
    <property type="protein sequence ID" value="KAJ9606415.1"/>
    <property type="molecule type" value="Genomic_DNA"/>
</dbReference>
<protein>
    <submittedName>
        <fullName evidence="2">Uncharacterized protein</fullName>
    </submittedName>
</protein>
<reference evidence="2" key="1">
    <citation type="submission" date="2022-10" db="EMBL/GenBank/DDBJ databases">
        <title>Culturing micro-colonial fungi from biological soil crusts in the Mojave desert and describing Neophaeococcomyces mojavensis, and introducing the new genera and species Taxawa tesnikishii.</title>
        <authorList>
            <person name="Kurbessoian T."/>
            <person name="Stajich J.E."/>
        </authorList>
    </citation>
    <scope>NUCLEOTIDE SEQUENCE</scope>
    <source>
        <strain evidence="2">TK_41</strain>
    </source>
</reference>
<feature type="region of interest" description="Disordered" evidence="1">
    <location>
        <begin position="65"/>
        <end position="146"/>
    </location>
</feature>